<dbReference type="Proteomes" id="UP000193240">
    <property type="component" value="Unassembled WGS sequence"/>
</dbReference>
<protein>
    <submittedName>
        <fullName evidence="2">Uncharacterized protein</fullName>
    </submittedName>
</protein>
<evidence type="ECO:0000256" key="1">
    <source>
        <dbReference type="SAM" id="Phobius"/>
    </source>
</evidence>
<organism evidence="2 3">
    <name type="scientific">Epicoccum nigrum</name>
    <name type="common">Soil fungus</name>
    <name type="synonym">Epicoccum purpurascens</name>
    <dbReference type="NCBI Taxonomy" id="105696"/>
    <lineage>
        <taxon>Eukaryota</taxon>
        <taxon>Fungi</taxon>
        <taxon>Dikarya</taxon>
        <taxon>Ascomycota</taxon>
        <taxon>Pezizomycotina</taxon>
        <taxon>Dothideomycetes</taxon>
        <taxon>Pleosporomycetidae</taxon>
        <taxon>Pleosporales</taxon>
        <taxon>Pleosporineae</taxon>
        <taxon>Didymellaceae</taxon>
        <taxon>Epicoccum</taxon>
    </lineage>
</organism>
<gene>
    <name evidence="2" type="ORF">B5807_10281</name>
</gene>
<accession>A0A1Y2LNA8</accession>
<feature type="transmembrane region" description="Helical" evidence="1">
    <location>
        <begin position="432"/>
        <end position="458"/>
    </location>
</feature>
<dbReference type="EMBL" id="KZ107854">
    <property type="protein sequence ID" value="OSS45443.1"/>
    <property type="molecule type" value="Genomic_DNA"/>
</dbReference>
<sequence length="552" mass="62858">MGKEADHDVIVSIQTVNEAATPSPRLTWGNDVIEPRGRRWNWVRIRESCNRWTPTCSPFWMRVFKAKKQWVALFLFLGGAAAPFIMLGYFTPRHESPPGSWPPFYNVFAAKYLNCDDHIDSRPAGSVISGFKGLFVLDSTWGSFNFSTVKTIDVAWDIIVGRSAQLLCWWVAYAVFSDALLCVIERHPASFRIFQRIALEGPGLHSLWTLCKELLSVRSKRTKALFAYLLLSTSYVLCIPMFLGAMTGYDSTSTAWIDVEGTNNIVPTSYIERSWAIAGTWNTTFDQPVCTSTTAYYQQADYVRPRLTRCTCQMYNGTLAPPGTFDSFTERGLYRSGSGSTPCLFGYPGNNETFQQWEYDPTYYDPQTGRSYKNVTYNCNETVMYKLNNQQYDIQTLNGTMTYCYDNKPYDIWQLQGRSRCLPDTVNPTYEWGFSTMMAGLFVFIHFGWAVSMYIVWLNAQSKSTLIREGYQMTPLRAAFAMAKAVKHRTGLGERQLVRHDTKDLNKELDGTRREKGTQIEYSIFAAGGEEDVDESRALRRRRALALDGVSS</sequence>
<feature type="transmembrane region" description="Helical" evidence="1">
    <location>
        <begin position="70"/>
        <end position="90"/>
    </location>
</feature>
<keyword evidence="1" id="KW-0812">Transmembrane</keyword>
<keyword evidence="1" id="KW-1133">Transmembrane helix</keyword>
<feature type="transmembrane region" description="Helical" evidence="1">
    <location>
        <begin position="225"/>
        <end position="246"/>
    </location>
</feature>
<keyword evidence="3" id="KW-1185">Reference proteome</keyword>
<dbReference type="InParanoid" id="A0A1Y2LNA8"/>
<keyword evidence="1" id="KW-0472">Membrane</keyword>
<proteinExistence type="predicted"/>
<evidence type="ECO:0000313" key="3">
    <source>
        <dbReference type="Proteomes" id="UP000193240"/>
    </source>
</evidence>
<reference evidence="2 3" key="1">
    <citation type="journal article" date="2017" name="Genome Announc.">
        <title>Genome sequence of the saprophytic ascomycete Epicoccum nigrum ICMP 19927 strain isolated from New Zealand.</title>
        <authorList>
            <person name="Fokin M."/>
            <person name="Fleetwood D."/>
            <person name="Weir B.S."/>
            <person name="Villas-Boas S.G."/>
        </authorList>
    </citation>
    <scope>NUCLEOTIDE SEQUENCE [LARGE SCALE GENOMIC DNA]</scope>
    <source>
        <strain evidence="2 3">ICMP 19927</strain>
    </source>
</reference>
<dbReference type="AlphaFoldDB" id="A0A1Y2LNA8"/>
<feature type="transmembrane region" description="Helical" evidence="1">
    <location>
        <begin position="164"/>
        <end position="184"/>
    </location>
</feature>
<dbReference type="OMA" id="HPASFIT"/>
<evidence type="ECO:0000313" key="2">
    <source>
        <dbReference type="EMBL" id="OSS45443.1"/>
    </source>
</evidence>
<name>A0A1Y2LNA8_EPING</name>
<dbReference type="STRING" id="105696.A0A1Y2LNA8"/>